<dbReference type="AlphaFoldDB" id="M7B8Z1"/>
<evidence type="ECO:0000313" key="2">
    <source>
        <dbReference type="Proteomes" id="UP000031443"/>
    </source>
</evidence>
<protein>
    <submittedName>
        <fullName evidence="1">Uncharacterized protein</fullName>
    </submittedName>
</protein>
<keyword evidence="2" id="KW-1185">Reference proteome</keyword>
<dbReference type="Proteomes" id="UP000031443">
    <property type="component" value="Unassembled WGS sequence"/>
</dbReference>
<sequence length="105" mass="11301">MGAARSGGQHVPGPVPLPAAHIGLERRTVASGSCNELNLRTLQKSLKSNTDTETSEPKPPKKKINLLLVVSDSDDKNEHALVHTALDCYRAESVMSTDHVFWNGG</sequence>
<gene>
    <name evidence="1" type="ORF">UY3_08448</name>
</gene>
<dbReference type="EMBL" id="KB532356">
    <property type="protein sequence ID" value="EMP34416.1"/>
    <property type="molecule type" value="Genomic_DNA"/>
</dbReference>
<evidence type="ECO:0000313" key="1">
    <source>
        <dbReference type="EMBL" id="EMP34416.1"/>
    </source>
</evidence>
<name>M7B8Z1_CHEMY</name>
<organism evidence="1 2">
    <name type="scientific">Chelonia mydas</name>
    <name type="common">Green sea-turtle</name>
    <name type="synonym">Chelonia agassizi</name>
    <dbReference type="NCBI Taxonomy" id="8469"/>
    <lineage>
        <taxon>Eukaryota</taxon>
        <taxon>Metazoa</taxon>
        <taxon>Chordata</taxon>
        <taxon>Craniata</taxon>
        <taxon>Vertebrata</taxon>
        <taxon>Euteleostomi</taxon>
        <taxon>Archelosauria</taxon>
        <taxon>Testudinata</taxon>
        <taxon>Testudines</taxon>
        <taxon>Cryptodira</taxon>
        <taxon>Durocryptodira</taxon>
        <taxon>Americhelydia</taxon>
        <taxon>Chelonioidea</taxon>
        <taxon>Cheloniidae</taxon>
        <taxon>Chelonia</taxon>
    </lineage>
</organism>
<proteinExistence type="predicted"/>
<accession>M7B8Z1</accession>
<reference evidence="2" key="1">
    <citation type="journal article" date="2013" name="Nat. Genet.">
        <title>The draft genomes of soft-shell turtle and green sea turtle yield insights into the development and evolution of the turtle-specific body plan.</title>
        <authorList>
            <person name="Wang Z."/>
            <person name="Pascual-Anaya J."/>
            <person name="Zadissa A."/>
            <person name="Li W."/>
            <person name="Niimura Y."/>
            <person name="Huang Z."/>
            <person name="Li C."/>
            <person name="White S."/>
            <person name="Xiong Z."/>
            <person name="Fang D."/>
            <person name="Wang B."/>
            <person name="Ming Y."/>
            <person name="Chen Y."/>
            <person name="Zheng Y."/>
            <person name="Kuraku S."/>
            <person name="Pignatelli M."/>
            <person name="Herrero J."/>
            <person name="Beal K."/>
            <person name="Nozawa M."/>
            <person name="Li Q."/>
            <person name="Wang J."/>
            <person name="Zhang H."/>
            <person name="Yu L."/>
            <person name="Shigenobu S."/>
            <person name="Wang J."/>
            <person name="Liu J."/>
            <person name="Flicek P."/>
            <person name="Searle S."/>
            <person name="Wang J."/>
            <person name="Kuratani S."/>
            <person name="Yin Y."/>
            <person name="Aken B."/>
            <person name="Zhang G."/>
            <person name="Irie N."/>
        </authorList>
    </citation>
    <scope>NUCLEOTIDE SEQUENCE [LARGE SCALE GENOMIC DNA]</scope>
</reference>